<dbReference type="EMBL" id="CAJNXB010003448">
    <property type="protein sequence ID" value="CAF3314465.1"/>
    <property type="molecule type" value="Genomic_DNA"/>
</dbReference>
<evidence type="ECO:0000313" key="3">
    <source>
        <dbReference type="EMBL" id="CAF4275670.1"/>
    </source>
</evidence>
<dbReference type="Proteomes" id="UP000663862">
    <property type="component" value="Unassembled WGS sequence"/>
</dbReference>
<name>A0A820GE68_9BILA</name>
<reference evidence="3" key="1">
    <citation type="submission" date="2021-02" db="EMBL/GenBank/DDBJ databases">
        <authorList>
            <person name="Nowell W R."/>
        </authorList>
    </citation>
    <scope>NUCLEOTIDE SEQUENCE</scope>
</reference>
<evidence type="ECO:0000313" key="4">
    <source>
        <dbReference type="EMBL" id="CAF4345376.1"/>
    </source>
</evidence>
<dbReference type="OrthoDB" id="10499395at2759"/>
<comment type="caution">
    <text evidence="3">The sequence shown here is derived from an EMBL/GenBank/DDBJ whole genome shotgun (WGS) entry which is preliminary data.</text>
</comment>
<dbReference type="EMBL" id="CAJOBP010001334">
    <property type="protein sequence ID" value="CAF4275670.1"/>
    <property type="molecule type" value="Genomic_DNA"/>
</dbReference>
<accession>A0A820GE68</accession>
<evidence type="ECO:0000313" key="5">
    <source>
        <dbReference type="Proteomes" id="UP000663873"/>
    </source>
</evidence>
<evidence type="ECO:0000313" key="2">
    <source>
        <dbReference type="EMBL" id="CAF4177157.1"/>
    </source>
</evidence>
<dbReference type="Proteomes" id="UP000663873">
    <property type="component" value="Unassembled WGS sequence"/>
</dbReference>
<dbReference type="EMBL" id="CAJOBO010000261">
    <property type="protein sequence ID" value="CAF4177157.1"/>
    <property type="molecule type" value="Genomic_DNA"/>
</dbReference>
<sequence>MSLDKVTIKLVIVNVLMSRKKFDAALTEFSEIIDHFIKDDSWLQDAQVVDTLTNSCITRININFDKKRFEDVLFDMEILAKAKYDIYTGPEMFLKKSEEIDNVKEHINVHFDTYKMFLRTNKTMMKKRKP</sequence>
<gene>
    <name evidence="2" type="ORF">HFQ381_LOCUS5984</name>
    <name evidence="1" type="ORF">TIS948_LOCUS19592</name>
    <name evidence="4" type="ORF">TSG867_LOCUS9162</name>
    <name evidence="3" type="ORF">UJA718_LOCUS11074</name>
</gene>
<keyword evidence="5" id="KW-1185">Reference proteome</keyword>
<proteinExistence type="predicted"/>
<dbReference type="Proteomes" id="UP000663825">
    <property type="component" value="Unassembled WGS sequence"/>
</dbReference>
<evidence type="ECO:0000313" key="1">
    <source>
        <dbReference type="EMBL" id="CAF3314465.1"/>
    </source>
</evidence>
<protein>
    <submittedName>
        <fullName evidence="3">Uncharacterized protein</fullName>
    </submittedName>
</protein>
<organism evidence="3 5">
    <name type="scientific">Rotaria socialis</name>
    <dbReference type="NCBI Taxonomy" id="392032"/>
    <lineage>
        <taxon>Eukaryota</taxon>
        <taxon>Metazoa</taxon>
        <taxon>Spiralia</taxon>
        <taxon>Gnathifera</taxon>
        <taxon>Rotifera</taxon>
        <taxon>Eurotatoria</taxon>
        <taxon>Bdelloidea</taxon>
        <taxon>Philodinida</taxon>
        <taxon>Philodinidae</taxon>
        <taxon>Rotaria</taxon>
    </lineage>
</organism>
<dbReference type="AlphaFoldDB" id="A0A820GE68"/>
<dbReference type="EMBL" id="CAJOBQ010000394">
    <property type="protein sequence ID" value="CAF4345376.1"/>
    <property type="molecule type" value="Genomic_DNA"/>
</dbReference>
<dbReference type="Proteomes" id="UP000663851">
    <property type="component" value="Unassembled WGS sequence"/>
</dbReference>